<protein>
    <recommendedName>
        <fullName evidence="8">YetF C-terminal domain-containing protein</fullName>
    </recommendedName>
</protein>
<evidence type="ECO:0000256" key="4">
    <source>
        <dbReference type="ARBA" id="ARBA00022692"/>
    </source>
</evidence>
<dbReference type="RefSeq" id="WP_035536664.1">
    <property type="nucleotide sequence ID" value="NZ_ARYL01000006.1"/>
</dbReference>
<evidence type="ECO:0000256" key="3">
    <source>
        <dbReference type="ARBA" id="ARBA00022475"/>
    </source>
</evidence>
<dbReference type="InterPro" id="IPR023090">
    <property type="entry name" value="UPF0702_alpha/beta_dom_sf"/>
</dbReference>
<keyword evidence="4 7" id="KW-0812">Transmembrane</keyword>
<evidence type="ECO:0000256" key="6">
    <source>
        <dbReference type="ARBA" id="ARBA00023136"/>
    </source>
</evidence>
<evidence type="ECO:0000313" key="10">
    <source>
        <dbReference type="Proteomes" id="UP000024942"/>
    </source>
</evidence>
<proteinExistence type="inferred from homology"/>
<evidence type="ECO:0000256" key="1">
    <source>
        <dbReference type="ARBA" id="ARBA00004651"/>
    </source>
</evidence>
<feature type="transmembrane region" description="Helical" evidence="7">
    <location>
        <begin position="66"/>
        <end position="89"/>
    </location>
</feature>
<gene>
    <name evidence="9" type="ORF">HOC_05878</name>
</gene>
<dbReference type="AlphaFoldDB" id="A0A059G993"/>
<keyword evidence="3" id="KW-1003">Cell membrane</keyword>
<feature type="transmembrane region" description="Helical" evidence="7">
    <location>
        <begin position="43"/>
        <end position="60"/>
    </location>
</feature>
<reference evidence="9 10" key="1">
    <citation type="journal article" date="2014" name="Antonie Van Leeuwenhoek">
        <title>Hyphomonas beringensis sp. nov. and Hyphomonas chukchiensis sp. nov., isolated from surface seawater of the Bering Sea and Chukchi Sea.</title>
        <authorList>
            <person name="Li C."/>
            <person name="Lai Q."/>
            <person name="Li G."/>
            <person name="Dong C."/>
            <person name="Wang J."/>
            <person name="Liao Y."/>
            <person name="Shao Z."/>
        </authorList>
    </citation>
    <scope>NUCLEOTIDE SEQUENCE [LARGE SCALE GENOMIC DNA]</scope>
    <source>
        <strain evidence="9 10">SCH89</strain>
    </source>
</reference>
<name>A0A059G993_9PROT</name>
<evidence type="ECO:0000259" key="8">
    <source>
        <dbReference type="Pfam" id="PF04239"/>
    </source>
</evidence>
<evidence type="ECO:0000256" key="5">
    <source>
        <dbReference type="ARBA" id="ARBA00022989"/>
    </source>
</evidence>
<sequence length="184" mass="19680">MEWFVSSPRSLMLIAASAAAMYLALIILTRLAGVRSFSKMSGFDFAVTVSIGSVLASVILTKDPPVAQGIAALAALFALQMGVAALRVYSDKFEGSTNNKPRLIMANGEMLRDQMNKAKITESDLLGKLREANVLDFSQVDAAVAETTGDISVLHRARGDTPLAANLLEGVIGAEHYRPEPIRT</sequence>
<dbReference type="Gene3D" id="3.30.240.20">
    <property type="entry name" value="bsu07140 like domains"/>
    <property type="match status" value="1"/>
</dbReference>
<evidence type="ECO:0000313" key="9">
    <source>
        <dbReference type="EMBL" id="KDA03387.1"/>
    </source>
</evidence>
<dbReference type="eggNOG" id="COG2323">
    <property type="taxonomic scope" value="Bacteria"/>
</dbReference>
<accession>A0A059G993</accession>
<dbReference type="OrthoDB" id="9793799at2"/>
<comment type="caution">
    <text evidence="9">The sequence shown here is derived from an EMBL/GenBank/DDBJ whole genome shotgun (WGS) entry which is preliminary data.</text>
</comment>
<evidence type="ECO:0000256" key="2">
    <source>
        <dbReference type="ARBA" id="ARBA00006448"/>
    </source>
</evidence>
<dbReference type="PANTHER" id="PTHR34582:SF6">
    <property type="entry name" value="UPF0702 TRANSMEMBRANE PROTEIN YCAP"/>
    <property type="match status" value="1"/>
</dbReference>
<dbReference type="PATRIC" id="fig|1280953.3.peg.1183"/>
<keyword evidence="6 7" id="KW-0472">Membrane</keyword>
<comment type="similarity">
    <text evidence="2">Belongs to the UPF0702 family.</text>
</comment>
<dbReference type="InterPro" id="IPR007353">
    <property type="entry name" value="DUF421"/>
</dbReference>
<dbReference type="PANTHER" id="PTHR34582">
    <property type="entry name" value="UPF0702 TRANSMEMBRANE PROTEIN YCAP"/>
    <property type="match status" value="1"/>
</dbReference>
<comment type="subcellular location">
    <subcellularLocation>
        <location evidence="1">Cell membrane</location>
        <topology evidence="1">Multi-pass membrane protein</topology>
    </subcellularLocation>
</comment>
<dbReference type="Pfam" id="PF04239">
    <property type="entry name" value="DUF421"/>
    <property type="match status" value="1"/>
</dbReference>
<keyword evidence="5 7" id="KW-1133">Transmembrane helix</keyword>
<feature type="domain" description="YetF C-terminal" evidence="8">
    <location>
        <begin position="90"/>
        <end position="158"/>
    </location>
</feature>
<dbReference type="STRING" id="1280953.HOC_05878"/>
<keyword evidence="10" id="KW-1185">Reference proteome</keyword>
<dbReference type="EMBL" id="ARYL01000006">
    <property type="protein sequence ID" value="KDA03387.1"/>
    <property type="molecule type" value="Genomic_DNA"/>
</dbReference>
<dbReference type="GO" id="GO:0005886">
    <property type="term" value="C:plasma membrane"/>
    <property type="evidence" value="ECO:0007669"/>
    <property type="project" value="UniProtKB-SubCell"/>
</dbReference>
<feature type="transmembrane region" description="Helical" evidence="7">
    <location>
        <begin position="12"/>
        <end position="31"/>
    </location>
</feature>
<evidence type="ECO:0000256" key="7">
    <source>
        <dbReference type="SAM" id="Phobius"/>
    </source>
</evidence>
<organism evidence="9 10">
    <name type="scientific">Hyphomonas oceanitis SCH89</name>
    <dbReference type="NCBI Taxonomy" id="1280953"/>
    <lineage>
        <taxon>Bacteria</taxon>
        <taxon>Pseudomonadati</taxon>
        <taxon>Pseudomonadota</taxon>
        <taxon>Alphaproteobacteria</taxon>
        <taxon>Hyphomonadales</taxon>
        <taxon>Hyphomonadaceae</taxon>
        <taxon>Hyphomonas</taxon>
    </lineage>
</organism>
<dbReference type="Proteomes" id="UP000024942">
    <property type="component" value="Unassembled WGS sequence"/>
</dbReference>